<evidence type="ECO:0000256" key="5">
    <source>
        <dbReference type="ARBA" id="ARBA00022989"/>
    </source>
</evidence>
<name>U6KMX1_EIMTE</name>
<dbReference type="GeneID" id="25252303"/>
<keyword evidence="7" id="KW-0568">Pathogenesis-related protein</keyword>
<evidence type="ECO:0000256" key="6">
    <source>
        <dbReference type="ARBA" id="ARBA00023136"/>
    </source>
</evidence>
<comment type="similarity">
    <text evidence="2">Belongs to the MLO family.</text>
</comment>
<comment type="subcellular location">
    <subcellularLocation>
        <location evidence="1">Membrane</location>
        <topology evidence="1">Multi-pass membrane protein</topology>
    </subcellularLocation>
</comment>
<evidence type="ECO:0000256" key="3">
    <source>
        <dbReference type="ARBA" id="ARBA00022692"/>
    </source>
</evidence>
<dbReference type="AlphaFoldDB" id="U6KMX1"/>
<dbReference type="RefSeq" id="XP_013230091.1">
    <property type="nucleotide sequence ID" value="XM_013374637.1"/>
</dbReference>
<protein>
    <submittedName>
        <fullName evidence="9">Uncharacterized protein</fullName>
    </submittedName>
</protein>
<dbReference type="GO" id="GO:0006952">
    <property type="term" value="P:defense response"/>
    <property type="evidence" value="ECO:0007669"/>
    <property type="project" value="UniProtKB-KW"/>
</dbReference>
<gene>
    <name evidence="9" type="ORF">ETH_00015745</name>
</gene>
<proteinExistence type="inferred from homology"/>
<keyword evidence="10" id="KW-1185">Reference proteome</keyword>
<dbReference type="GO" id="GO:0016020">
    <property type="term" value="C:membrane"/>
    <property type="evidence" value="ECO:0007669"/>
    <property type="project" value="UniProtKB-SubCell"/>
</dbReference>
<accession>U6KMX1</accession>
<feature type="transmembrane region" description="Helical" evidence="8">
    <location>
        <begin position="134"/>
        <end position="155"/>
    </location>
</feature>
<reference evidence="9" key="2">
    <citation type="submission" date="2013-10" db="EMBL/GenBank/DDBJ databases">
        <authorList>
            <person name="Aslett M."/>
        </authorList>
    </citation>
    <scope>NUCLEOTIDE SEQUENCE [LARGE SCALE GENOMIC DNA]</scope>
    <source>
        <strain evidence="9">Houghton</strain>
    </source>
</reference>
<keyword evidence="4" id="KW-0611">Plant defense</keyword>
<dbReference type="Proteomes" id="UP000030747">
    <property type="component" value="Unassembled WGS sequence"/>
</dbReference>
<keyword evidence="5 8" id="KW-1133">Transmembrane helix</keyword>
<dbReference type="Pfam" id="PF03094">
    <property type="entry name" value="Mlo"/>
    <property type="match status" value="1"/>
</dbReference>
<reference evidence="9" key="1">
    <citation type="submission" date="2013-10" db="EMBL/GenBank/DDBJ databases">
        <title>Genomic analysis of the causative agents of coccidiosis in chickens.</title>
        <authorList>
            <person name="Reid A.J."/>
            <person name="Blake D."/>
            <person name="Billington K."/>
            <person name="Browne H."/>
            <person name="Dunn M."/>
            <person name="Hung S."/>
            <person name="Kawahara F."/>
            <person name="Miranda-Saavedra D."/>
            <person name="Mourier T."/>
            <person name="Nagra H."/>
            <person name="Otto T.D."/>
            <person name="Rawlings N."/>
            <person name="Sanchez A."/>
            <person name="Sanders M."/>
            <person name="Subramaniam C."/>
            <person name="Tay Y."/>
            <person name="Dear P."/>
            <person name="Doerig C."/>
            <person name="Gruber A."/>
            <person name="Parkinson J."/>
            <person name="Shirley M."/>
            <person name="Wan K.L."/>
            <person name="Berriman M."/>
            <person name="Tomley F."/>
            <person name="Pain A."/>
        </authorList>
    </citation>
    <scope>NUCLEOTIDE SEQUENCE [LARGE SCALE GENOMIC DNA]</scope>
    <source>
        <strain evidence="9">Houghton</strain>
    </source>
</reference>
<evidence type="ECO:0000256" key="8">
    <source>
        <dbReference type="SAM" id="Phobius"/>
    </source>
</evidence>
<dbReference type="EMBL" id="HG674344">
    <property type="protein sequence ID" value="CDJ39336.1"/>
    <property type="molecule type" value="Genomic_DNA"/>
</dbReference>
<dbReference type="VEuPathDB" id="ToxoDB:ETH2_0647300"/>
<feature type="transmembrane region" description="Helical" evidence="8">
    <location>
        <begin position="25"/>
        <end position="43"/>
    </location>
</feature>
<dbReference type="OrthoDB" id="346369at2759"/>
<evidence type="ECO:0000256" key="2">
    <source>
        <dbReference type="ARBA" id="ARBA00006574"/>
    </source>
</evidence>
<keyword evidence="3 8" id="KW-0812">Transmembrane</keyword>
<evidence type="ECO:0000313" key="10">
    <source>
        <dbReference type="Proteomes" id="UP000030747"/>
    </source>
</evidence>
<evidence type="ECO:0000256" key="4">
    <source>
        <dbReference type="ARBA" id="ARBA00022821"/>
    </source>
</evidence>
<evidence type="ECO:0000313" key="9">
    <source>
        <dbReference type="EMBL" id="CDJ39336.1"/>
    </source>
</evidence>
<keyword evidence="6 8" id="KW-0472">Membrane</keyword>
<organism evidence="9 10">
    <name type="scientific">Eimeria tenella</name>
    <name type="common">Coccidian parasite</name>
    <dbReference type="NCBI Taxonomy" id="5802"/>
    <lineage>
        <taxon>Eukaryota</taxon>
        <taxon>Sar</taxon>
        <taxon>Alveolata</taxon>
        <taxon>Apicomplexa</taxon>
        <taxon>Conoidasida</taxon>
        <taxon>Coccidia</taxon>
        <taxon>Eucoccidiorida</taxon>
        <taxon>Eimeriorina</taxon>
        <taxon>Eimeriidae</taxon>
        <taxon>Eimeria</taxon>
    </lineage>
</organism>
<evidence type="ECO:0000256" key="7">
    <source>
        <dbReference type="ARBA" id="ARBA00023265"/>
    </source>
</evidence>
<evidence type="ECO:0000256" key="1">
    <source>
        <dbReference type="ARBA" id="ARBA00004141"/>
    </source>
</evidence>
<feature type="transmembrane region" description="Helical" evidence="8">
    <location>
        <begin position="73"/>
        <end position="95"/>
    </location>
</feature>
<dbReference type="VEuPathDB" id="ToxoDB:ETH_00015745"/>
<dbReference type="InterPro" id="IPR004326">
    <property type="entry name" value="Mlo"/>
</dbReference>
<sequence>MLCTASGGACQLAAAAEDHDHSFARANITIAILVVILFLTLLFEVAHEEIVEYLEHRRLHHVVKVVEAITKEVTVLGFISLLLFFLTRFGVTMAINDKLLGQSSLERIGIAELKEESGNPYAAPTVIFELFESAHIIVFLLLVTFTVSVLVLLSVSLSTTQEWRQ</sequence>